<accession>A0A2J8I8N3</accession>
<evidence type="ECO:0000313" key="2">
    <source>
        <dbReference type="EMBL" id="PNI06861.1"/>
    </source>
</evidence>
<evidence type="ECO:0000313" key="3">
    <source>
        <dbReference type="Proteomes" id="UP000236449"/>
    </source>
</evidence>
<dbReference type="EMBL" id="POSK01000001">
    <property type="protein sequence ID" value="PNI06861.1"/>
    <property type="molecule type" value="Genomic_DNA"/>
</dbReference>
<dbReference type="AlphaFoldDB" id="A0A2J8I8N3"/>
<gene>
    <name evidence="2" type="ORF">C1N32_02345</name>
</gene>
<protein>
    <submittedName>
        <fullName evidence="2">Uncharacterized protein</fullName>
    </submittedName>
</protein>
<proteinExistence type="predicted"/>
<sequence>MTEQNVGQILKAFNSIEAKIEQQNSALRELNLKVKTLESQNKQLAQMINKLQTPAAPKTDVEQVALTKQFQANVAKSLDSIEDKSKKAIELIKANSGGKKRAWP</sequence>
<name>A0A2J8I8N3_VIBDI</name>
<dbReference type="Proteomes" id="UP000236449">
    <property type="component" value="Unassembled WGS sequence"/>
</dbReference>
<dbReference type="OrthoDB" id="5876102at2"/>
<comment type="caution">
    <text evidence="2">The sequence shown here is derived from an EMBL/GenBank/DDBJ whole genome shotgun (WGS) entry which is preliminary data.</text>
</comment>
<feature type="coiled-coil region" evidence="1">
    <location>
        <begin position="13"/>
        <end position="47"/>
    </location>
</feature>
<organism evidence="2 3">
    <name type="scientific">Vibrio diazotrophicus</name>
    <dbReference type="NCBI Taxonomy" id="685"/>
    <lineage>
        <taxon>Bacteria</taxon>
        <taxon>Pseudomonadati</taxon>
        <taxon>Pseudomonadota</taxon>
        <taxon>Gammaproteobacteria</taxon>
        <taxon>Vibrionales</taxon>
        <taxon>Vibrionaceae</taxon>
        <taxon>Vibrio</taxon>
    </lineage>
</organism>
<evidence type="ECO:0000256" key="1">
    <source>
        <dbReference type="SAM" id="Coils"/>
    </source>
</evidence>
<keyword evidence="1" id="KW-0175">Coiled coil</keyword>
<reference evidence="2 3" key="1">
    <citation type="submission" date="2018-01" db="EMBL/GenBank/DDBJ databases">
        <title>Draft genome sequences of six Vibrio diazotrophicus strains isolated from deep-sea sediments of the Baltic Sea.</title>
        <authorList>
            <person name="Castillo D."/>
            <person name="Vandieken V."/>
            <person name="Chiang O."/>
            <person name="Middelboe M."/>
        </authorList>
    </citation>
    <scope>NUCLEOTIDE SEQUENCE [LARGE SCALE GENOMIC DNA]</scope>
    <source>
        <strain evidence="2 3">60.27F</strain>
    </source>
</reference>
<dbReference type="RefSeq" id="WP_102965279.1">
    <property type="nucleotide sequence ID" value="NZ_POSK01000001.1"/>
</dbReference>